<name>A0A0B7FUH9_THACB</name>
<evidence type="ECO:0000313" key="3">
    <source>
        <dbReference type="Proteomes" id="UP000059188"/>
    </source>
</evidence>
<evidence type="ECO:0000256" key="1">
    <source>
        <dbReference type="SAM" id="MobiDB-lite"/>
    </source>
</evidence>
<reference evidence="2 3" key="1">
    <citation type="submission" date="2014-11" db="EMBL/GenBank/DDBJ databases">
        <authorList>
            <person name="Wibberg Daniel"/>
        </authorList>
    </citation>
    <scope>NUCLEOTIDE SEQUENCE [LARGE SCALE GENOMIC DNA]</scope>
    <source>
        <strain evidence="2">Rhizoctonia solani AG1-IB 7/3/14</strain>
    </source>
</reference>
<keyword evidence="3" id="KW-1185">Reference proteome</keyword>
<feature type="region of interest" description="Disordered" evidence="1">
    <location>
        <begin position="1"/>
        <end position="44"/>
    </location>
</feature>
<protein>
    <submittedName>
        <fullName evidence="2">Uncharacterized protein</fullName>
    </submittedName>
</protein>
<dbReference type="AlphaFoldDB" id="A0A0B7FUH9"/>
<gene>
    <name evidence="2" type="ORF">RSOLAG1IB_09706</name>
</gene>
<feature type="compositionally biased region" description="Basic and acidic residues" evidence="1">
    <location>
        <begin position="1"/>
        <end position="31"/>
    </location>
</feature>
<dbReference type="EMBL" id="LN679148">
    <property type="protein sequence ID" value="CEL60524.1"/>
    <property type="molecule type" value="Genomic_DNA"/>
</dbReference>
<accession>A0A0B7FUH9</accession>
<evidence type="ECO:0000313" key="2">
    <source>
        <dbReference type="EMBL" id="CEL60524.1"/>
    </source>
</evidence>
<organism evidence="2 3">
    <name type="scientific">Thanatephorus cucumeris (strain AG1-IB / isolate 7/3/14)</name>
    <name type="common">Lettuce bottom rot fungus</name>
    <name type="synonym">Rhizoctonia solani</name>
    <dbReference type="NCBI Taxonomy" id="1108050"/>
    <lineage>
        <taxon>Eukaryota</taxon>
        <taxon>Fungi</taxon>
        <taxon>Dikarya</taxon>
        <taxon>Basidiomycota</taxon>
        <taxon>Agaricomycotina</taxon>
        <taxon>Agaricomycetes</taxon>
        <taxon>Cantharellales</taxon>
        <taxon>Ceratobasidiaceae</taxon>
        <taxon>Rhizoctonia</taxon>
        <taxon>Rhizoctonia solani AG-1</taxon>
    </lineage>
</organism>
<dbReference type="Proteomes" id="UP000059188">
    <property type="component" value="Unassembled WGS sequence"/>
</dbReference>
<sequence>MATLSSRDDRAAPESSARRRSIEARRTEPNKQKAACFQDDSRGKRAPCEKMLKVSIVTRQGQGHLSPVYIRTSD</sequence>
<proteinExistence type="predicted"/>